<dbReference type="AlphaFoldDB" id="A0A4Y2F3B7"/>
<sequence>MVSGTTGTPTSDCIVERLTMGSTSACRTILRSSRLVFFLVAPDPVRRTWVPSRVHCSQHVLTAIHLNDRPGEQHGASTSLQFHANDDAPLKLLNCEKCLPHITPITLRPPRVRM</sequence>
<protein>
    <submittedName>
        <fullName evidence="1">Uncharacterized protein</fullName>
    </submittedName>
</protein>
<name>A0A4Y2F3B7_ARAVE</name>
<organism evidence="1 2">
    <name type="scientific">Araneus ventricosus</name>
    <name type="common">Orbweaver spider</name>
    <name type="synonym">Epeira ventricosa</name>
    <dbReference type="NCBI Taxonomy" id="182803"/>
    <lineage>
        <taxon>Eukaryota</taxon>
        <taxon>Metazoa</taxon>
        <taxon>Ecdysozoa</taxon>
        <taxon>Arthropoda</taxon>
        <taxon>Chelicerata</taxon>
        <taxon>Arachnida</taxon>
        <taxon>Araneae</taxon>
        <taxon>Araneomorphae</taxon>
        <taxon>Entelegynae</taxon>
        <taxon>Araneoidea</taxon>
        <taxon>Araneidae</taxon>
        <taxon>Araneus</taxon>
    </lineage>
</organism>
<evidence type="ECO:0000313" key="2">
    <source>
        <dbReference type="Proteomes" id="UP000499080"/>
    </source>
</evidence>
<evidence type="ECO:0000313" key="1">
    <source>
        <dbReference type="EMBL" id="GBM34575.1"/>
    </source>
</evidence>
<comment type="caution">
    <text evidence="1">The sequence shown here is derived from an EMBL/GenBank/DDBJ whole genome shotgun (WGS) entry which is preliminary data.</text>
</comment>
<dbReference type="EMBL" id="BGPR01000764">
    <property type="protein sequence ID" value="GBM34575.1"/>
    <property type="molecule type" value="Genomic_DNA"/>
</dbReference>
<dbReference type="Proteomes" id="UP000499080">
    <property type="component" value="Unassembled WGS sequence"/>
</dbReference>
<accession>A0A4Y2F3B7</accession>
<reference evidence="1 2" key="1">
    <citation type="journal article" date="2019" name="Sci. Rep.">
        <title>Orb-weaving spider Araneus ventricosus genome elucidates the spidroin gene catalogue.</title>
        <authorList>
            <person name="Kono N."/>
            <person name="Nakamura H."/>
            <person name="Ohtoshi R."/>
            <person name="Moran D.A.P."/>
            <person name="Shinohara A."/>
            <person name="Yoshida Y."/>
            <person name="Fujiwara M."/>
            <person name="Mori M."/>
            <person name="Tomita M."/>
            <person name="Arakawa K."/>
        </authorList>
    </citation>
    <scope>NUCLEOTIDE SEQUENCE [LARGE SCALE GENOMIC DNA]</scope>
</reference>
<proteinExistence type="predicted"/>
<dbReference type="OrthoDB" id="6437013at2759"/>
<gene>
    <name evidence="1" type="ORF">AVEN_171624_1</name>
</gene>
<keyword evidence="2" id="KW-1185">Reference proteome</keyword>